<dbReference type="Proteomes" id="UP000887579">
    <property type="component" value="Unplaced"/>
</dbReference>
<evidence type="ECO:0000313" key="1">
    <source>
        <dbReference type="Proteomes" id="UP000887579"/>
    </source>
</evidence>
<protein>
    <submittedName>
        <fullName evidence="2">Homeobox domain-containing protein</fullName>
    </submittedName>
</protein>
<accession>A0AC34FZF0</accession>
<evidence type="ECO:0000313" key="2">
    <source>
        <dbReference type="WBParaSite" id="ES5_v2.g22874.t1"/>
    </source>
</evidence>
<dbReference type="WBParaSite" id="ES5_v2.g22874.t1">
    <property type="protein sequence ID" value="ES5_v2.g22874.t1"/>
    <property type="gene ID" value="ES5_v2.g22874"/>
</dbReference>
<reference evidence="2" key="1">
    <citation type="submission" date="2022-11" db="UniProtKB">
        <authorList>
            <consortium name="WormBaseParasite"/>
        </authorList>
    </citation>
    <scope>IDENTIFICATION</scope>
</reference>
<organism evidence="1 2">
    <name type="scientific">Panagrolaimus sp. ES5</name>
    <dbReference type="NCBI Taxonomy" id="591445"/>
    <lineage>
        <taxon>Eukaryota</taxon>
        <taxon>Metazoa</taxon>
        <taxon>Ecdysozoa</taxon>
        <taxon>Nematoda</taxon>
        <taxon>Chromadorea</taxon>
        <taxon>Rhabditida</taxon>
        <taxon>Tylenchina</taxon>
        <taxon>Panagrolaimomorpha</taxon>
        <taxon>Panagrolaimoidea</taxon>
        <taxon>Panagrolaimidae</taxon>
        <taxon>Panagrolaimus</taxon>
    </lineage>
</organism>
<proteinExistence type="predicted"/>
<sequence>MATAATQLQITIITPQWLDHPDINEKENKSLQQQQHEQNDTIEETTNLITTTEDKTIKSQKIEPIHEWQKQKFDEWLTKNSFNMYPSRDEKEKLAEMLSASYLQITRLFANQRRRIHKKGKITTIKENDNLSILSPTTTIPENEEYSKINDITSEEINESSIEQMHIEISNVTTSSSERSISPPASSTSFSTFEDNNIAAICSAVADQIHVEQENKKCFEKPILKKKSRKRKNKKISCDEKLLETTVDEILQKIARQDSEGKERKNEKELPPKRNAEVEIEIEMDNVEKSSKGL</sequence>
<name>A0AC34FZF0_9BILA</name>